<comment type="caution">
    <text evidence="2">The sequence shown here is derived from an EMBL/GenBank/DDBJ whole genome shotgun (WGS) entry which is preliminary data.</text>
</comment>
<sequence>MADPQTKAEAWRLATDEVDIPNGTHVAIAANFWKFGQEELLNGYQDAYLELCDQIATSSGSWAKRGHVARQTALTYLWPAVLADREWIVKLDEWVEARDLPEQVRRVLADSRAEALRGIKVQEFGQTVNGEQASGGDQASGDQGSGDQQDDQDQ</sequence>
<accession>A0A645FC09</accession>
<feature type="region of interest" description="Disordered" evidence="1">
    <location>
        <begin position="126"/>
        <end position="154"/>
    </location>
</feature>
<name>A0A645FC09_9ZZZZ</name>
<feature type="compositionally biased region" description="Low complexity" evidence="1">
    <location>
        <begin position="132"/>
        <end position="147"/>
    </location>
</feature>
<gene>
    <name evidence="2" type="ORF">SDC9_158751</name>
</gene>
<proteinExistence type="predicted"/>
<reference evidence="2" key="1">
    <citation type="submission" date="2019-08" db="EMBL/GenBank/DDBJ databases">
        <authorList>
            <person name="Kucharzyk K."/>
            <person name="Murdoch R.W."/>
            <person name="Higgins S."/>
            <person name="Loffler F."/>
        </authorList>
    </citation>
    <scope>NUCLEOTIDE SEQUENCE</scope>
</reference>
<protein>
    <submittedName>
        <fullName evidence="2">Uncharacterized protein</fullName>
    </submittedName>
</protein>
<evidence type="ECO:0000256" key="1">
    <source>
        <dbReference type="SAM" id="MobiDB-lite"/>
    </source>
</evidence>
<organism evidence="2">
    <name type="scientific">bioreactor metagenome</name>
    <dbReference type="NCBI Taxonomy" id="1076179"/>
    <lineage>
        <taxon>unclassified sequences</taxon>
        <taxon>metagenomes</taxon>
        <taxon>ecological metagenomes</taxon>
    </lineage>
</organism>
<dbReference type="EMBL" id="VSSQ01057668">
    <property type="protein sequence ID" value="MPN11450.1"/>
    <property type="molecule type" value="Genomic_DNA"/>
</dbReference>
<dbReference type="AlphaFoldDB" id="A0A645FC09"/>
<evidence type="ECO:0000313" key="2">
    <source>
        <dbReference type="EMBL" id="MPN11450.1"/>
    </source>
</evidence>